<protein>
    <submittedName>
        <fullName evidence="1">Uncharacterized protein</fullName>
    </submittedName>
</protein>
<reference evidence="1 2" key="1">
    <citation type="journal article" date="2022" name="bioRxiv">
        <title>The genome of the oomycete Peronosclerospora sorghi, a cosmopolitan pathogen of maize and sorghum, is inflated with dispersed pseudogenes.</title>
        <authorList>
            <person name="Fletcher K."/>
            <person name="Martin F."/>
            <person name="Isakeit T."/>
            <person name="Cavanaugh K."/>
            <person name="Magill C."/>
            <person name="Michelmore R."/>
        </authorList>
    </citation>
    <scope>NUCLEOTIDE SEQUENCE [LARGE SCALE GENOMIC DNA]</scope>
    <source>
        <strain evidence="1">P6</strain>
    </source>
</reference>
<evidence type="ECO:0000313" key="1">
    <source>
        <dbReference type="EMBL" id="KAI9921010.1"/>
    </source>
</evidence>
<dbReference type="EMBL" id="CM047580">
    <property type="protein sequence ID" value="KAI9921010.1"/>
    <property type="molecule type" value="Genomic_DNA"/>
</dbReference>
<comment type="caution">
    <text evidence="1">The sequence shown here is derived from an EMBL/GenBank/DDBJ whole genome shotgun (WGS) entry which is preliminary data.</text>
</comment>
<sequence>MENPGGNSKRIVAGKLVEEVDKSKDQKQIFINPRLNFIDLGPTRSIKNRNQTLKSEQGQEQLSIDASPYQANDLADFVSQKI</sequence>
<name>A0ACC0WQ55_9STRA</name>
<organism evidence="1 2">
    <name type="scientific">Peronosclerospora sorghi</name>
    <dbReference type="NCBI Taxonomy" id="230839"/>
    <lineage>
        <taxon>Eukaryota</taxon>
        <taxon>Sar</taxon>
        <taxon>Stramenopiles</taxon>
        <taxon>Oomycota</taxon>
        <taxon>Peronosporomycetes</taxon>
        <taxon>Peronosporales</taxon>
        <taxon>Peronosporaceae</taxon>
        <taxon>Peronosclerospora</taxon>
    </lineage>
</organism>
<gene>
    <name evidence="1" type="ORF">PsorP6_000634</name>
</gene>
<proteinExistence type="predicted"/>
<keyword evidence="2" id="KW-1185">Reference proteome</keyword>
<dbReference type="Proteomes" id="UP001163321">
    <property type="component" value="Chromosome 1"/>
</dbReference>
<evidence type="ECO:0000313" key="2">
    <source>
        <dbReference type="Proteomes" id="UP001163321"/>
    </source>
</evidence>
<accession>A0ACC0WQ55</accession>